<name>A0A5A8DR31_CAFRO</name>
<evidence type="ECO:0000256" key="2">
    <source>
        <dbReference type="SAM" id="SignalP"/>
    </source>
</evidence>
<proteinExistence type="predicted"/>
<sequence length="427" mass="44255">MRRSGCLGGAVGRLALAALVPVVAFGMAPPPAVVVDESLSPSVAWSAAVNAVLEAHAWDDGFGPVFAAHNRSLFDRVPDAKLRDLLAAARKHQPRAAAALSAIASAISAHPRGNYVSAEYLAGWLWFHELAHTELASPEEAHQRSCCGVLVAPSSNASGARVSPGLGGGGWVSHARNMDQTPHAVRNLTLQLTVKPNGTGPVIQAVDWYWVTSGFMTAVVPGVASVQENWRYGQVSSESVFAAAARGVTPQVLLFREAFEAAGAQAGGAKAGYESFIEAVAYTELAAPMYAIAAGPGADDGAIVTRDPAGPALPVATHGIARLADAAIGAGAGWRALVQTNYDRWEPDPPSDPRRTAAERLLRSMAPEVGSSSVGAFAAVSAYPVFNEDTAYTAIMCPNDACAEAGLPNLAAFTRQVLLPPDALPLA</sequence>
<evidence type="ECO:0000313" key="4">
    <source>
        <dbReference type="Proteomes" id="UP000325113"/>
    </source>
</evidence>
<dbReference type="Proteomes" id="UP000325113">
    <property type="component" value="Unassembled WGS sequence"/>
</dbReference>
<reference evidence="3 4" key="1">
    <citation type="submission" date="2019-07" db="EMBL/GenBank/DDBJ databases">
        <title>Genomes of Cafeteria roenbergensis.</title>
        <authorList>
            <person name="Fischer M.G."/>
            <person name="Hackl T."/>
            <person name="Roman M."/>
        </authorList>
    </citation>
    <scope>NUCLEOTIDE SEQUENCE [LARGE SCALE GENOMIC DNA]</scope>
    <source>
        <strain evidence="3 4">Cflag</strain>
    </source>
</reference>
<dbReference type="EMBL" id="VLTM01000004">
    <property type="protein sequence ID" value="KAA0167886.1"/>
    <property type="molecule type" value="Genomic_DNA"/>
</dbReference>
<comment type="caution">
    <text evidence="3">The sequence shown here is derived from an EMBL/GenBank/DDBJ whole genome shotgun (WGS) entry which is preliminary data.</text>
</comment>
<protein>
    <recommendedName>
        <fullName evidence="1">ceramidase</fullName>
        <ecNumber evidence="1">3.5.1.23</ecNumber>
    </recommendedName>
</protein>
<organism evidence="3 4">
    <name type="scientific">Cafeteria roenbergensis</name>
    <name type="common">Marine flagellate</name>
    <dbReference type="NCBI Taxonomy" id="33653"/>
    <lineage>
        <taxon>Eukaryota</taxon>
        <taxon>Sar</taxon>
        <taxon>Stramenopiles</taxon>
        <taxon>Bigyra</taxon>
        <taxon>Opalozoa</taxon>
        <taxon>Bicosoecida</taxon>
        <taxon>Cafeteriaceae</taxon>
        <taxon>Cafeteria</taxon>
    </lineage>
</organism>
<dbReference type="AlphaFoldDB" id="A0A5A8DR31"/>
<dbReference type="PANTHER" id="PTHR28583">
    <property type="entry name" value="ACID AMIDASE"/>
    <property type="match status" value="1"/>
</dbReference>
<keyword evidence="2" id="KW-0732">Signal</keyword>
<accession>A0A5A8DR31</accession>
<gene>
    <name evidence="3" type="ORF">FNF31_00821</name>
</gene>
<evidence type="ECO:0000256" key="1">
    <source>
        <dbReference type="ARBA" id="ARBA00011891"/>
    </source>
</evidence>
<dbReference type="GO" id="GO:0017040">
    <property type="term" value="F:N-acylsphingosine amidohydrolase activity"/>
    <property type="evidence" value="ECO:0007669"/>
    <property type="project" value="UniProtKB-EC"/>
</dbReference>
<feature type="signal peptide" evidence="2">
    <location>
        <begin position="1"/>
        <end position="24"/>
    </location>
</feature>
<evidence type="ECO:0000313" key="3">
    <source>
        <dbReference type="EMBL" id="KAA0167886.1"/>
    </source>
</evidence>
<dbReference type="EC" id="3.5.1.23" evidence="1"/>
<dbReference type="PANTHER" id="PTHR28583:SF1">
    <property type="entry name" value="ACID CERAMIDASE"/>
    <property type="match status" value="1"/>
</dbReference>
<feature type="chain" id="PRO_5046175985" description="ceramidase" evidence="2">
    <location>
        <begin position="25"/>
        <end position="427"/>
    </location>
</feature>